<keyword evidence="1" id="KW-0472">Membrane</keyword>
<dbReference type="Proteomes" id="UP001370100">
    <property type="component" value="Unassembled WGS sequence"/>
</dbReference>
<keyword evidence="1" id="KW-0812">Transmembrane</keyword>
<evidence type="ECO:0000313" key="3">
    <source>
        <dbReference type="Proteomes" id="UP001370100"/>
    </source>
</evidence>
<sequence>MPPSDESGREWVPVGAERVCAVRAGALAVAALAGIAGLAMALVVPELRVPYSGLRFGIPFRLVGPLGAIGLLVIAGAALVLRASAVGEVVRTSSRTNIRAFTTLGATLCAVTALVAPVLTPARAWSVLWAPIAALGLALASAALLFVLLAIASPATPSPGSPSS</sequence>
<dbReference type="EMBL" id="JBBEGL010000002">
    <property type="protein sequence ID" value="MEJ2886433.1"/>
    <property type="molecule type" value="Genomic_DNA"/>
</dbReference>
<feature type="transmembrane region" description="Helical" evidence="1">
    <location>
        <begin position="62"/>
        <end position="81"/>
    </location>
</feature>
<reference evidence="2 3" key="1">
    <citation type="submission" date="2024-03" db="EMBL/GenBank/DDBJ databases">
        <title>Actinomycetospora sp. OC33-EN06, a novel actinomycete isolated from wild orchid (Aerides multiflora).</title>
        <authorList>
            <person name="Suriyachadkun C."/>
        </authorList>
    </citation>
    <scope>NUCLEOTIDE SEQUENCE [LARGE SCALE GENOMIC DNA]</scope>
    <source>
        <strain evidence="2 3">OC33-EN06</strain>
    </source>
</reference>
<evidence type="ECO:0000256" key="1">
    <source>
        <dbReference type="SAM" id="Phobius"/>
    </source>
</evidence>
<organism evidence="2 3">
    <name type="scientific">Actinomycetospora aeridis</name>
    <dbReference type="NCBI Taxonomy" id="3129231"/>
    <lineage>
        <taxon>Bacteria</taxon>
        <taxon>Bacillati</taxon>
        <taxon>Actinomycetota</taxon>
        <taxon>Actinomycetes</taxon>
        <taxon>Pseudonocardiales</taxon>
        <taxon>Pseudonocardiaceae</taxon>
        <taxon>Actinomycetospora</taxon>
    </lineage>
</organism>
<evidence type="ECO:0000313" key="2">
    <source>
        <dbReference type="EMBL" id="MEJ2886433.1"/>
    </source>
</evidence>
<proteinExistence type="predicted"/>
<gene>
    <name evidence="2" type="ORF">WCD41_08200</name>
</gene>
<feature type="transmembrane region" description="Helical" evidence="1">
    <location>
        <begin position="128"/>
        <end position="151"/>
    </location>
</feature>
<keyword evidence="3" id="KW-1185">Reference proteome</keyword>
<feature type="transmembrane region" description="Helical" evidence="1">
    <location>
        <begin position="101"/>
        <end position="122"/>
    </location>
</feature>
<name>A0ABU8N433_9PSEU</name>
<accession>A0ABU8N433</accession>
<comment type="caution">
    <text evidence="2">The sequence shown here is derived from an EMBL/GenBank/DDBJ whole genome shotgun (WGS) entry which is preliminary data.</text>
</comment>
<feature type="transmembrane region" description="Helical" evidence="1">
    <location>
        <begin position="21"/>
        <end position="42"/>
    </location>
</feature>
<keyword evidence="1" id="KW-1133">Transmembrane helix</keyword>
<protein>
    <submittedName>
        <fullName evidence="2">Uncharacterized protein</fullName>
    </submittedName>
</protein>
<dbReference type="RefSeq" id="WP_337712917.1">
    <property type="nucleotide sequence ID" value="NZ_JBBEGL010000002.1"/>
</dbReference>